<keyword evidence="2" id="KW-0539">Nucleus</keyword>
<reference evidence="5" key="1">
    <citation type="submission" date="2021-01" db="EMBL/GenBank/DDBJ databases">
        <authorList>
            <person name="Corre E."/>
            <person name="Pelletier E."/>
            <person name="Niang G."/>
            <person name="Scheremetjew M."/>
            <person name="Finn R."/>
            <person name="Kale V."/>
            <person name="Holt S."/>
            <person name="Cochrane G."/>
            <person name="Meng A."/>
            <person name="Brown T."/>
            <person name="Cohen L."/>
        </authorList>
    </citation>
    <scope>NUCLEOTIDE SEQUENCE</scope>
    <source>
        <strain evidence="5">Isolate 1302-5</strain>
    </source>
</reference>
<proteinExistence type="predicted"/>
<dbReference type="SUPFAM" id="SSF47113">
    <property type="entry name" value="Histone-fold"/>
    <property type="match status" value="1"/>
</dbReference>
<feature type="compositionally biased region" description="Basic residues" evidence="3">
    <location>
        <begin position="98"/>
        <end position="108"/>
    </location>
</feature>
<evidence type="ECO:0000256" key="3">
    <source>
        <dbReference type="SAM" id="MobiDB-lite"/>
    </source>
</evidence>
<dbReference type="GO" id="GO:0005634">
    <property type="term" value="C:nucleus"/>
    <property type="evidence" value="ECO:0007669"/>
    <property type="project" value="UniProtKB-SubCell"/>
</dbReference>
<dbReference type="PANTHER" id="PTHR10252">
    <property type="entry name" value="HISTONE-LIKE TRANSCRIPTION FACTOR CCAAT-RELATED"/>
    <property type="match status" value="1"/>
</dbReference>
<organism evidence="5">
    <name type="scientific">Odontella aurita</name>
    <dbReference type="NCBI Taxonomy" id="265563"/>
    <lineage>
        <taxon>Eukaryota</taxon>
        <taxon>Sar</taxon>
        <taxon>Stramenopiles</taxon>
        <taxon>Ochrophyta</taxon>
        <taxon>Bacillariophyta</taxon>
        <taxon>Mediophyceae</taxon>
        <taxon>Biddulphiophycidae</taxon>
        <taxon>Eupodiscales</taxon>
        <taxon>Odontellaceae</taxon>
        <taxon>Odontella</taxon>
    </lineage>
</organism>
<dbReference type="Pfam" id="PF00808">
    <property type="entry name" value="CBFD_NFYB_HMF"/>
    <property type="match status" value="1"/>
</dbReference>
<dbReference type="GO" id="GO:0046982">
    <property type="term" value="F:protein heterodimerization activity"/>
    <property type="evidence" value="ECO:0007669"/>
    <property type="project" value="InterPro"/>
</dbReference>
<sequence length="198" mass="21579">MDSASEDDMSHDRDAEVAEAEAEAVEVIAEEANVDNDDAVAVVAAEDYEGAVDGGHESGPDDEISASDKKKRKREASEDDSNNLKESSSQTPSVSDKPKKKKKSKKKSPILPGHTAVKGLTIPFRNIKRTMKNDKDIATVQNEAAIVATCAAELFIKKLAEESHKFAKKHGRNTIRYEDVAEARANNSSLEFLEILLP</sequence>
<evidence type="ECO:0000256" key="2">
    <source>
        <dbReference type="ARBA" id="ARBA00023242"/>
    </source>
</evidence>
<dbReference type="Gene3D" id="1.10.20.10">
    <property type="entry name" value="Histone, subunit A"/>
    <property type="match status" value="1"/>
</dbReference>
<dbReference type="InterPro" id="IPR003958">
    <property type="entry name" value="CBFA_NFYB_domain"/>
</dbReference>
<accession>A0A7S4JRQ4</accession>
<gene>
    <name evidence="5" type="ORF">OAUR00152_LOCUS32671</name>
</gene>
<feature type="compositionally biased region" description="Polar residues" evidence="3">
    <location>
        <begin position="84"/>
        <end position="94"/>
    </location>
</feature>
<dbReference type="AlphaFoldDB" id="A0A7S4JRQ4"/>
<evidence type="ECO:0000313" key="5">
    <source>
        <dbReference type="EMBL" id="CAE2272159.1"/>
    </source>
</evidence>
<evidence type="ECO:0000256" key="1">
    <source>
        <dbReference type="ARBA" id="ARBA00004123"/>
    </source>
</evidence>
<evidence type="ECO:0000259" key="4">
    <source>
        <dbReference type="Pfam" id="PF00808"/>
    </source>
</evidence>
<dbReference type="GO" id="GO:0006355">
    <property type="term" value="P:regulation of DNA-templated transcription"/>
    <property type="evidence" value="ECO:0007669"/>
    <property type="project" value="TreeGrafter"/>
</dbReference>
<comment type="subcellular location">
    <subcellularLocation>
        <location evidence="1">Nucleus</location>
    </subcellularLocation>
</comment>
<feature type="domain" description="Transcription factor CBF/NF-Y/archaeal histone" evidence="4">
    <location>
        <begin position="121"/>
        <end position="183"/>
    </location>
</feature>
<feature type="compositionally biased region" description="Acidic residues" evidence="3">
    <location>
        <begin position="17"/>
        <end position="38"/>
    </location>
</feature>
<dbReference type="EMBL" id="HBKQ01047358">
    <property type="protein sequence ID" value="CAE2272159.1"/>
    <property type="molecule type" value="Transcribed_RNA"/>
</dbReference>
<name>A0A7S4JRQ4_9STRA</name>
<dbReference type="PANTHER" id="PTHR10252:SF54">
    <property type="entry name" value="CHROMATIN ACCESSIBILITY COMPLEX PROTEIN 1"/>
    <property type="match status" value="1"/>
</dbReference>
<dbReference type="GO" id="GO:0000976">
    <property type="term" value="F:transcription cis-regulatory region binding"/>
    <property type="evidence" value="ECO:0007669"/>
    <property type="project" value="TreeGrafter"/>
</dbReference>
<feature type="region of interest" description="Disordered" evidence="3">
    <location>
        <begin position="1"/>
        <end position="115"/>
    </location>
</feature>
<dbReference type="InterPro" id="IPR009072">
    <property type="entry name" value="Histone-fold"/>
</dbReference>
<protein>
    <recommendedName>
        <fullName evidence="4">Transcription factor CBF/NF-Y/archaeal histone domain-containing protein</fullName>
    </recommendedName>
</protein>
<dbReference type="InterPro" id="IPR050568">
    <property type="entry name" value="Transcr_DNA_Rep_Reg"/>
</dbReference>
<dbReference type="CDD" id="cd22929">
    <property type="entry name" value="HFD_POLE4-like"/>
    <property type="match status" value="1"/>
</dbReference>